<protein>
    <submittedName>
        <fullName evidence="1">UPF0246 protein YaaA</fullName>
    </submittedName>
</protein>
<accession>A0A128EIN7</accession>
<dbReference type="AlphaFoldDB" id="A0A128EIN7"/>
<dbReference type="PANTHER" id="PTHR30283:SF4">
    <property type="entry name" value="PEROXIDE STRESS RESISTANCE PROTEIN YAAA"/>
    <property type="match status" value="1"/>
</dbReference>
<reference evidence="1 2" key="1">
    <citation type="submission" date="2016-02" db="EMBL/GenBank/DDBJ databases">
        <authorList>
            <consortium name="Pathogen Informatics"/>
        </authorList>
    </citation>
    <scope>NUCLEOTIDE SEQUENCE [LARGE SCALE GENOMIC DNA]</scope>
    <source>
        <strain evidence="1 2">RC20</strain>
    </source>
</reference>
<name>A0A128EIN7_9BACT</name>
<evidence type="ECO:0000313" key="1">
    <source>
        <dbReference type="EMBL" id="CZE48849.1"/>
    </source>
</evidence>
<evidence type="ECO:0000313" key="2">
    <source>
        <dbReference type="Proteomes" id="UP000069632"/>
    </source>
</evidence>
<dbReference type="EMBL" id="FIZP01000011">
    <property type="protein sequence ID" value="CZE48849.1"/>
    <property type="molecule type" value="Genomic_DNA"/>
</dbReference>
<dbReference type="GO" id="GO:0005829">
    <property type="term" value="C:cytosol"/>
    <property type="evidence" value="ECO:0007669"/>
    <property type="project" value="TreeGrafter"/>
</dbReference>
<proteinExistence type="predicted"/>
<dbReference type="GO" id="GO:0033194">
    <property type="term" value="P:response to hydroperoxide"/>
    <property type="evidence" value="ECO:0007669"/>
    <property type="project" value="TreeGrafter"/>
</dbReference>
<gene>
    <name evidence="1" type="ORF">ERS672216_01625</name>
</gene>
<dbReference type="RefSeq" id="WP_075495119.1">
    <property type="nucleotide sequence ID" value="NZ_CP053844.1"/>
</dbReference>
<sequence>MKILFSPSEMKSQVSASAKFSLDNFIFPSLKEKREFVLNAYENFILSASFEELSKLFGTKDEKSVEYYKKSFKSNLGIKAVLRYDGVAYKALDYRSLDLNSQKYIDENVLIFSNLYGVLKADTPLPDYKFKQGEKFSELKIENFYKETFSKSLDEALEHEDILDLRAGFYDKFYSIKKEFLTLKFIKNGKVVSHFAKHYRGIVLREIAKKNVLNFQEFQEVEFQNLKLVELKNIKNKREMVLSIL</sequence>
<dbReference type="Proteomes" id="UP000069632">
    <property type="component" value="Unassembled WGS sequence"/>
</dbReference>
<organism evidence="1 2">
    <name type="scientific">Campylobacter geochelonis</name>
    <dbReference type="NCBI Taxonomy" id="1780362"/>
    <lineage>
        <taxon>Bacteria</taxon>
        <taxon>Pseudomonadati</taxon>
        <taxon>Campylobacterota</taxon>
        <taxon>Epsilonproteobacteria</taxon>
        <taxon>Campylobacterales</taxon>
        <taxon>Campylobacteraceae</taxon>
        <taxon>Campylobacter</taxon>
    </lineage>
</organism>
<dbReference type="Pfam" id="PF03883">
    <property type="entry name" value="H2O2_YaaD"/>
    <property type="match status" value="1"/>
</dbReference>
<dbReference type="InterPro" id="IPR005583">
    <property type="entry name" value="YaaA"/>
</dbReference>
<dbReference type="OrthoDB" id="3210767at2"/>
<dbReference type="PANTHER" id="PTHR30283">
    <property type="entry name" value="PEROXIDE STRESS RESPONSE PROTEIN YAAA"/>
    <property type="match status" value="1"/>
</dbReference>
<keyword evidence="2" id="KW-1185">Reference proteome</keyword>